<dbReference type="AlphaFoldDB" id="A0A200J8T3"/>
<gene>
    <name evidence="3" type="ORF">A5889_000772</name>
    <name evidence="2" type="ORF">A5889_002309</name>
</gene>
<evidence type="ECO:0000256" key="1">
    <source>
        <dbReference type="SAM" id="Phobius"/>
    </source>
</evidence>
<dbReference type="EMBL" id="CP147246">
    <property type="protein sequence ID" value="WYJ93276.1"/>
    <property type="molecule type" value="Genomic_DNA"/>
</dbReference>
<accession>A0A200J8T3</accession>
<keyword evidence="1" id="KW-1133">Transmembrane helix</keyword>
<organism evidence="2">
    <name type="scientific">Candidatus Enterococcus dunnyi</name>
    <dbReference type="NCBI Taxonomy" id="1834192"/>
    <lineage>
        <taxon>Bacteria</taxon>
        <taxon>Bacillati</taxon>
        <taxon>Bacillota</taxon>
        <taxon>Bacilli</taxon>
        <taxon>Lactobacillales</taxon>
        <taxon>Enterococcaceae</taxon>
        <taxon>Enterococcus</taxon>
    </lineage>
</organism>
<keyword evidence="1" id="KW-0812">Transmembrane</keyword>
<keyword evidence="1" id="KW-0472">Membrane</keyword>
<feature type="transmembrane region" description="Helical" evidence="1">
    <location>
        <begin position="91"/>
        <end position="113"/>
    </location>
</feature>
<evidence type="ECO:0000313" key="4">
    <source>
        <dbReference type="Proteomes" id="UP000196151"/>
    </source>
</evidence>
<evidence type="ECO:0000313" key="2">
    <source>
        <dbReference type="EMBL" id="OUZ33594.1"/>
    </source>
</evidence>
<feature type="transmembrane region" description="Helical" evidence="1">
    <location>
        <begin position="134"/>
        <end position="158"/>
    </location>
</feature>
<dbReference type="Proteomes" id="UP000196151">
    <property type="component" value="Chromosome"/>
</dbReference>
<reference evidence="3" key="3">
    <citation type="submission" date="2024-03" db="EMBL/GenBank/DDBJ databases">
        <title>The Genome Sequence of Enterococcus sp. DIV0238c.</title>
        <authorList>
            <consortium name="The Broad Institute Genomics Platform"/>
            <consortium name="The Broad Institute Microbial Omics Core"/>
            <consortium name="The Broad Institute Genomic Center for Infectious Diseases"/>
            <person name="Earl A."/>
            <person name="Manson A."/>
            <person name="Gilmore M."/>
            <person name="Schwartman J."/>
            <person name="Shea T."/>
            <person name="Abouelleil A."/>
            <person name="Cao P."/>
            <person name="Chapman S."/>
            <person name="Cusick C."/>
            <person name="Young S."/>
            <person name="Neafsey D."/>
            <person name="Nusbaum C."/>
            <person name="Birren B."/>
        </authorList>
    </citation>
    <scope>NUCLEOTIDE SEQUENCE</scope>
    <source>
        <strain evidence="3">9D6_DIV0238</strain>
    </source>
</reference>
<name>A0A200J8T3_9ENTE</name>
<feature type="transmembrane region" description="Helical" evidence="1">
    <location>
        <begin position="60"/>
        <end position="79"/>
    </location>
</feature>
<feature type="transmembrane region" description="Helical" evidence="1">
    <location>
        <begin position="20"/>
        <end position="40"/>
    </location>
</feature>
<dbReference type="NCBIfam" id="NF041516">
    <property type="entry name" value="PA2928_fam"/>
    <property type="match status" value="1"/>
</dbReference>
<protein>
    <submittedName>
        <fullName evidence="2">Uncharacterized protein</fullName>
    </submittedName>
</protein>
<keyword evidence="4" id="KW-1185">Reference proteome</keyword>
<dbReference type="EMBL" id="NIBQ01000002">
    <property type="protein sequence ID" value="OUZ33594.1"/>
    <property type="molecule type" value="Genomic_DNA"/>
</dbReference>
<proteinExistence type="predicted"/>
<reference evidence="2" key="1">
    <citation type="submission" date="2017-05" db="EMBL/GenBank/DDBJ databases">
        <title>The Genome Sequence of Enterococcus sp. 9D6_DIV0238.</title>
        <authorList>
            <consortium name="The Broad Institute Genomics Platform"/>
            <consortium name="The Broad Institute Genomic Center for Infectious Diseases"/>
            <person name="Earl A."/>
            <person name="Manson A."/>
            <person name="Schwartman J."/>
            <person name="Gilmore M."/>
            <person name="Abouelleil A."/>
            <person name="Cao P."/>
            <person name="Chapman S."/>
            <person name="Cusick C."/>
            <person name="Shea T."/>
            <person name="Young S."/>
            <person name="Neafsey D."/>
            <person name="Nusbaum C."/>
            <person name="Birren B."/>
        </authorList>
    </citation>
    <scope>NUCLEOTIDE SEQUENCE [LARGE SCALE GENOMIC DNA]</scope>
    <source>
        <strain evidence="2">9D6_DIV0238</strain>
    </source>
</reference>
<dbReference type="RefSeq" id="WP_087641371.1">
    <property type="nucleotide sequence ID" value="NZ_CP147246.1"/>
</dbReference>
<dbReference type="OrthoDB" id="2957847at2"/>
<reference evidence="3" key="2">
    <citation type="submission" date="2017-05" db="EMBL/GenBank/DDBJ databases">
        <authorList>
            <consortium name="The Broad Institute Genomics Platform"/>
            <consortium name="The Broad Institute Genomic Center for Infectious Diseases"/>
            <person name="Earl A."/>
            <person name="Manson A."/>
            <person name="Schwartman J."/>
            <person name="Gilmore M."/>
            <person name="Abouelleil A."/>
            <person name="Cao P."/>
            <person name="Chapman S."/>
            <person name="Cusick C."/>
            <person name="Shea T."/>
            <person name="Young S."/>
            <person name="Neafsey D."/>
            <person name="Nusbaum C."/>
            <person name="Birren B."/>
        </authorList>
    </citation>
    <scope>NUCLEOTIDE SEQUENCE</scope>
    <source>
        <strain evidence="3">9D6_DIV0238</strain>
    </source>
</reference>
<dbReference type="InterPro" id="IPR048161">
    <property type="entry name" value="PA2928-like"/>
</dbReference>
<sequence>MQAFLISWMNLFRYTDSVVHNGLLTLFYGWSIFYFTRLFIDLGKDLKLKRVSLKRRISQLISVFIINVLLGSFLLALLQPSFFKKWQFNGWLFNDIMLGIIYGVIVVTFIFMLRSLFKKNKAGVKKSIQIYTMVFIVEFLVATFVMAVFAGAFSRIVFEQDAQTIVTKNKAGNTISINKIRQRIPNGRSSSGISTSMTYFLISAVDLKTGETTWTKHSKWQEYLIGSTKEGLFTVDSKKERVYFIDETTGKISLTEQEWIEKIPELKDNLSYQQTDYAIIDELSIYFYGLDGRYYKVDLKTKEVVQNPDYEKIVDQHNGFMKEHRNSLDTQKELAALEKLYPEFFDLEIEPSMNEQDMAFVVYKAKRNSKEKILAKVSLKKAQIFWRTVLEQEADDEEPVMLFKENNAVYAVTGRKQYKIDEQNGRLLYLYDYQYNERQK</sequence>
<evidence type="ECO:0000313" key="3">
    <source>
        <dbReference type="EMBL" id="WYJ93276.1"/>
    </source>
</evidence>